<feature type="transmembrane region" description="Helical" evidence="1">
    <location>
        <begin position="219"/>
        <end position="242"/>
    </location>
</feature>
<accession>A0A1W9NYL3</accession>
<feature type="transmembrane region" description="Helical" evidence="1">
    <location>
        <begin position="302"/>
        <end position="335"/>
    </location>
</feature>
<sequence>MQISNKKIKQLLGLIVLLFALGVFPVGNVLAKNPLQQEDTCAVYFTGTGCPHCAKVNTFFEDLFEKYPNLVIIKYEIYQQQENAPLLSEYNNSYGSGLGIPLLIFGKDKFLHGDVPIIERASVFLDQNTANPCPLADGKSIAFEGLNIASLPGRPKIATAVGCELGGTQNEEPTKDEDLTLTKIFSLAAADAVNPCALSILTAMLLAIMTYNPKKRRNILLAGLAFTTSVFVMYTFYGLVIIRFFQLVKALTSIRLFLYKFLGVVAIVLGLLDIREFLLGHSACHVVPKVGKLLSKITSPTGAFAIGAFVTVFLLPCTIGPYVIAGGILSTISILKTLPWLALYNLIFVLPMVGITIVTYFGFSTVENISGWQDRNLKYLNLAAGLIISVLGLAMLLGWV</sequence>
<keyword evidence="1" id="KW-1133">Transmembrane helix</keyword>
<dbReference type="AlphaFoldDB" id="A0A1W9NYL3"/>
<protein>
    <recommendedName>
        <fullName evidence="4">Cytochrome C biogenesis protein transmembrane domain-containing protein</fullName>
    </recommendedName>
</protein>
<keyword evidence="1" id="KW-0812">Transmembrane</keyword>
<feature type="transmembrane region" description="Helical" evidence="1">
    <location>
        <begin position="379"/>
        <end position="399"/>
    </location>
</feature>
<name>A0A1W9NYL3_UNCC3</name>
<evidence type="ECO:0000256" key="1">
    <source>
        <dbReference type="SAM" id="Phobius"/>
    </source>
</evidence>
<dbReference type="CDD" id="cd02947">
    <property type="entry name" value="TRX_family"/>
    <property type="match status" value="1"/>
</dbReference>
<evidence type="ECO:0000313" key="3">
    <source>
        <dbReference type="Proteomes" id="UP000192520"/>
    </source>
</evidence>
<evidence type="ECO:0000313" key="2">
    <source>
        <dbReference type="EMBL" id="OQX50603.1"/>
    </source>
</evidence>
<dbReference type="Proteomes" id="UP000192520">
    <property type="component" value="Unassembled WGS sequence"/>
</dbReference>
<proteinExistence type="predicted"/>
<keyword evidence="1" id="KW-0472">Membrane</keyword>
<dbReference type="EMBL" id="MZGJ01000029">
    <property type="protein sequence ID" value="OQX50603.1"/>
    <property type="molecule type" value="Genomic_DNA"/>
</dbReference>
<reference evidence="3" key="1">
    <citation type="submission" date="2017-03" db="EMBL/GenBank/DDBJ databases">
        <title>Novel pathways for hydrocarbon cycling and metabolic interdependencies in hydrothermal sediment communities.</title>
        <authorList>
            <person name="Dombrowski N."/>
            <person name="Seitz K."/>
            <person name="Teske A."/>
            <person name="Baker B."/>
        </authorList>
    </citation>
    <scope>NUCLEOTIDE SEQUENCE [LARGE SCALE GENOMIC DNA]</scope>
</reference>
<feature type="transmembrane region" description="Helical" evidence="1">
    <location>
        <begin position="341"/>
        <end position="363"/>
    </location>
</feature>
<organism evidence="2 3">
    <name type="scientific">candidate division CPR3 bacterium 4484_211</name>
    <dbReference type="NCBI Taxonomy" id="1968527"/>
    <lineage>
        <taxon>Bacteria</taxon>
        <taxon>Bacteria division CPR3</taxon>
    </lineage>
</organism>
<dbReference type="InterPro" id="IPR036249">
    <property type="entry name" value="Thioredoxin-like_sf"/>
</dbReference>
<gene>
    <name evidence="2" type="ORF">B5M47_03665</name>
</gene>
<evidence type="ECO:0008006" key="4">
    <source>
        <dbReference type="Google" id="ProtNLM"/>
    </source>
</evidence>
<dbReference type="Gene3D" id="3.40.30.10">
    <property type="entry name" value="Glutaredoxin"/>
    <property type="match status" value="1"/>
</dbReference>
<comment type="caution">
    <text evidence="2">The sequence shown here is derived from an EMBL/GenBank/DDBJ whole genome shotgun (WGS) entry which is preliminary data.</text>
</comment>
<feature type="transmembrane region" description="Helical" evidence="1">
    <location>
        <begin position="184"/>
        <end position="207"/>
    </location>
</feature>
<feature type="transmembrane region" description="Helical" evidence="1">
    <location>
        <begin position="254"/>
        <end position="272"/>
    </location>
</feature>
<dbReference type="SUPFAM" id="SSF52833">
    <property type="entry name" value="Thioredoxin-like"/>
    <property type="match status" value="1"/>
</dbReference>
<dbReference type="STRING" id="1968527.B5M47_03665"/>